<evidence type="ECO:0000313" key="2">
    <source>
        <dbReference type="Proteomes" id="UP000240971"/>
    </source>
</evidence>
<dbReference type="OrthoDB" id="9805171at2"/>
<dbReference type="Pfam" id="PF13489">
    <property type="entry name" value="Methyltransf_23"/>
    <property type="match status" value="1"/>
</dbReference>
<reference evidence="1 2" key="1">
    <citation type="submission" date="2018-03" db="EMBL/GenBank/DDBJ databases">
        <title>Genomic Encyclopedia of Archaeal and Bacterial Type Strains, Phase II (KMG-II): from individual species to whole genera.</title>
        <authorList>
            <person name="Goeker M."/>
        </authorList>
    </citation>
    <scope>NUCLEOTIDE SEQUENCE [LARGE SCALE GENOMIC DNA]</scope>
    <source>
        <strain evidence="1 2">DSM 24859</strain>
    </source>
</reference>
<keyword evidence="1" id="KW-0489">Methyltransferase</keyword>
<dbReference type="CDD" id="cd02440">
    <property type="entry name" value="AdoMet_MTases"/>
    <property type="match status" value="1"/>
</dbReference>
<keyword evidence="1" id="KW-0808">Transferase</keyword>
<gene>
    <name evidence="1" type="ORF">CLV51_101254</name>
</gene>
<dbReference type="AlphaFoldDB" id="A0A2P8HRW3"/>
<dbReference type="GO" id="GO:0008168">
    <property type="term" value="F:methyltransferase activity"/>
    <property type="evidence" value="ECO:0007669"/>
    <property type="project" value="UniProtKB-KW"/>
</dbReference>
<keyword evidence="2" id="KW-1185">Reference proteome</keyword>
<proteinExistence type="predicted"/>
<evidence type="ECO:0000313" key="1">
    <source>
        <dbReference type="EMBL" id="PSL48924.1"/>
    </source>
</evidence>
<name>A0A2P8HRW3_CHINA</name>
<protein>
    <submittedName>
        <fullName evidence="1">Methyltransferase family protein</fullName>
    </submittedName>
</protein>
<dbReference type="SUPFAM" id="SSF53335">
    <property type="entry name" value="S-adenosyl-L-methionine-dependent methyltransferases"/>
    <property type="match status" value="1"/>
</dbReference>
<dbReference type="EMBL" id="PYAW01000001">
    <property type="protein sequence ID" value="PSL48924.1"/>
    <property type="molecule type" value="Genomic_DNA"/>
</dbReference>
<dbReference type="PANTHER" id="PTHR43861">
    <property type="entry name" value="TRANS-ACONITATE 2-METHYLTRANSFERASE-RELATED"/>
    <property type="match status" value="1"/>
</dbReference>
<dbReference type="Proteomes" id="UP000240971">
    <property type="component" value="Unassembled WGS sequence"/>
</dbReference>
<sequence>MNKNLYSKEDSKQFYEERFTQGYMDDWDINKKRRVFEILRELDLPEKGRLLDFGCGNGVFTEVLKKALPHWEVYGCDISEVAISHAQNRFPDCTFFVSDNDRGNSLNEKFDFIFSHHVLEHVFDIEKTMAEINDFLKTGAAALLIFPCGNEGSFEHHLSLLRSDGINEAMGNRFFFEDPGHVRRLTSSQTAELMNQHNFQLSKAYYGNHYHGAIKWISQSSPKFVWSFTDAAKAKNKAARKEINRLRNKLLLLNFIQLPAIIFNKVKNKRAKNLKHYALLLIDFIPSLFSYPFYAAVNRRSEQEWKEKKKHPHGSEMYLFFKREN</sequence>
<comment type="caution">
    <text evidence="1">The sequence shown here is derived from an EMBL/GenBank/DDBJ whole genome shotgun (WGS) entry which is preliminary data.</text>
</comment>
<dbReference type="InterPro" id="IPR029063">
    <property type="entry name" value="SAM-dependent_MTases_sf"/>
</dbReference>
<dbReference type="RefSeq" id="WP_106526195.1">
    <property type="nucleotide sequence ID" value="NZ_PYAW01000001.1"/>
</dbReference>
<dbReference type="GO" id="GO:0032259">
    <property type="term" value="P:methylation"/>
    <property type="evidence" value="ECO:0007669"/>
    <property type="project" value="UniProtKB-KW"/>
</dbReference>
<organism evidence="1 2">
    <name type="scientific">Chitinophaga niastensis</name>
    <dbReference type="NCBI Taxonomy" id="536980"/>
    <lineage>
        <taxon>Bacteria</taxon>
        <taxon>Pseudomonadati</taxon>
        <taxon>Bacteroidota</taxon>
        <taxon>Chitinophagia</taxon>
        <taxon>Chitinophagales</taxon>
        <taxon>Chitinophagaceae</taxon>
        <taxon>Chitinophaga</taxon>
    </lineage>
</organism>
<dbReference type="Gene3D" id="3.40.50.150">
    <property type="entry name" value="Vaccinia Virus protein VP39"/>
    <property type="match status" value="1"/>
</dbReference>
<accession>A0A2P8HRW3</accession>